<feature type="non-terminal residue" evidence="2">
    <location>
        <position position="88"/>
    </location>
</feature>
<gene>
    <name evidence="2" type="ORF">TSOC_015486</name>
</gene>
<dbReference type="InterPro" id="IPR010674">
    <property type="entry name" value="NOG1_Rossman_fold_dom"/>
</dbReference>
<dbReference type="Gene3D" id="3.40.50.300">
    <property type="entry name" value="P-loop containing nucleotide triphosphate hydrolases"/>
    <property type="match status" value="1"/>
</dbReference>
<evidence type="ECO:0000259" key="1">
    <source>
        <dbReference type="Pfam" id="PF06858"/>
    </source>
</evidence>
<feature type="domain" description="Nucleolar GTP-binding protein 1 Rossman-fold" evidence="1">
    <location>
        <begin position="1"/>
        <end position="55"/>
    </location>
</feature>
<dbReference type="Pfam" id="PF06858">
    <property type="entry name" value="NOG1"/>
    <property type="match status" value="1"/>
</dbReference>
<protein>
    <submittedName>
        <fullName evidence="2">Nucleolar GTP-binding protein 1</fullName>
    </submittedName>
</protein>
<accession>A0A2J7WEY1</accession>
<dbReference type="EMBL" id="PGGS01005744">
    <property type="protein sequence ID" value="PNG62081.1"/>
    <property type="molecule type" value="Genomic_DNA"/>
</dbReference>
<reference evidence="2 3" key="1">
    <citation type="journal article" date="2017" name="Mol. Biol. Evol.">
        <title>The 4-celled Tetrabaena socialis nuclear genome reveals the essential components for genetic control of cell number at the origin of multicellularity in the volvocine lineage.</title>
        <authorList>
            <person name="Featherston J."/>
            <person name="Arakaki Y."/>
            <person name="Hanschen E.R."/>
            <person name="Ferris P.J."/>
            <person name="Michod R.E."/>
            <person name="Olson B.J.S.C."/>
            <person name="Nozaki H."/>
            <person name="Durand P.M."/>
        </authorList>
    </citation>
    <scope>NUCLEOTIDE SEQUENCE [LARGE SCALE GENOMIC DNA]</scope>
    <source>
        <strain evidence="2 3">NIES-571</strain>
    </source>
</reference>
<keyword evidence="3" id="KW-1185">Reference proteome</keyword>
<organism evidence="2 3">
    <name type="scientific">Tetrabaena socialis</name>
    <dbReference type="NCBI Taxonomy" id="47790"/>
    <lineage>
        <taxon>Eukaryota</taxon>
        <taxon>Viridiplantae</taxon>
        <taxon>Chlorophyta</taxon>
        <taxon>core chlorophytes</taxon>
        <taxon>Chlorophyceae</taxon>
        <taxon>CS clade</taxon>
        <taxon>Chlamydomonadales</taxon>
        <taxon>Tetrabaenaceae</taxon>
        <taxon>Tetrabaena</taxon>
    </lineage>
</organism>
<dbReference type="SUPFAM" id="SSF52540">
    <property type="entry name" value="P-loop containing nucleoside triphosphate hydrolases"/>
    <property type="match status" value="1"/>
</dbReference>
<name>A0A2J7WEY1_9CHLO</name>
<dbReference type="OrthoDB" id="415015at2759"/>
<evidence type="ECO:0000313" key="3">
    <source>
        <dbReference type="Proteomes" id="UP000236333"/>
    </source>
</evidence>
<sequence length="88" mass="9433">MQSITALAHLRAAVLYLVDVSEECGYSIAQQAALFHSIKPLFCNKPVMVVVNKIDTRSLEDLSAAERLLVDEMVAEARKISSGGGGKG</sequence>
<dbReference type="AlphaFoldDB" id="A0A2J7WEY1"/>
<dbReference type="InterPro" id="IPR027417">
    <property type="entry name" value="P-loop_NTPase"/>
</dbReference>
<dbReference type="GO" id="GO:0005525">
    <property type="term" value="F:GTP binding"/>
    <property type="evidence" value="ECO:0007669"/>
    <property type="project" value="InterPro"/>
</dbReference>
<proteinExistence type="predicted"/>
<dbReference type="Proteomes" id="UP000236333">
    <property type="component" value="Unassembled WGS sequence"/>
</dbReference>
<evidence type="ECO:0000313" key="2">
    <source>
        <dbReference type="EMBL" id="PNG62081.1"/>
    </source>
</evidence>
<dbReference type="PANTHER" id="PTHR45759">
    <property type="entry name" value="NUCLEOLAR GTP-BINDING PROTEIN 1"/>
    <property type="match status" value="1"/>
</dbReference>
<comment type="caution">
    <text evidence="2">The sequence shown here is derived from an EMBL/GenBank/DDBJ whole genome shotgun (WGS) entry which is preliminary data.</text>
</comment>